<organism evidence="2 3">
    <name type="scientific">Pseudoduganella violacea</name>
    <dbReference type="NCBI Taxonomy" id="1715466"/>
    <lineage>
        <taxon>Bacteria</taxon>
        <taxon>Pseudomonadati</taxon>
        <taxon>Pseudomonadota</taxon>
        <taxon>Betaproteobacteria</taxon>
        <taxon>Burkholderiales</taxon>
        <taxon>Oxalobacteraceae</taxon>
        <taxon>Telluria group</taxon>
        <taxon>Pseudoduganella</taxon>
    </lineage>
</organism>
<protein>
    <submittedName>
        <fullName evidence="2">Uncharacterized protein</fullName>
    </submittedName>
</protein>
<gene>
    <name evidence="2" type="ORF">FHS03_003211</name>
</gene>
<dbReference type="AlphaFoldDB" id="A0A7W5BBK7"/>
<dbReference type="RefSeq" id="WP_183441925.1">
    <property type="nucleotide sequence ID" value="NZ_JACHXD010000008.1"/>
</dbReference>
<keyword evidence="1" id="KW-0732">Signal</keyword>
<keyword evidence="3" id="KW-1185">Reference proteome</keyword>
<reference evidence="2 3" key="1">
    <citation type="submission" date="2020-08" db="EMBL/GenBank/DDBJ databases">
        <title>Genomic Encyclopedia of Type Strains, Phase III (KMG-III): the genomes of soil and plant-associated and newly described type strains.</title>
        <authorList>
            <person name="Whitman W."/>
        </authorList>
    </citation>
    <scope>NUCLEOTIDE SEQUENCE [LARGE SCALE GENOMIC DNA]</scope>
    <source>
        <strain evidence="2 3">CECT 8897</strain>
    </source>
</reference>
<dbReference type="EMBL" id="JACHXD010000008">
    <property type="protein sequence ID" value="MBB3120152.1"/>
    <property type="molecule type" value="Genomic_DNA"/>
</dbReference>
<evidence type="ECO:0000313" key="2">
    <source>
        <dbReference type="EMBL" id="MBB3120152.1"/>
    </source>
</evidence>
<accession>A0A7W5BBK7</accession>
<feature type="signal peptide" evidence="1">
    <location>
        <begin position="1"/>
        <end position="19"/>
    </location>
</feature>
<evidence type="ECO:0000313" key="3">
    <source>
        <dbReference type="Proteomes" id="UP000541535"/>
    </source>
</evidence>
<proteinExistence type="predicted"/>
<name>A0A7W5BBK7_9BURK</name>
<evidence type="ECO:0000256" key="1">
    <source>
        <dbReference type="SAM" id="SignalP"/>
    </source>
</evidence>
<feature type="chain" id="PRO_5030764219" evidence="1">
    <location>
        <begin position="20"/>
        <end position="159"/>
    </location>
</feature>
<sequence>MKAYILTLSLVLLSANVHGQPIEQKKEMAKTEKSKLEGKGEILRSEINAEAKRVEKLQMPEVSKAMKKIILKHIPIGLDFDSAEQILRSAGFAINLMGKQLNVSKKEDAVYLSTALFKVTESGFILKVPLNVYAQFHPEKEGKFDSVSRIEVFADAPLP</sequence>
<dbReference type="Proteomes" id="UP000541535">
    <property type="component" value="Unassembled WGS sequence"/>
</dbReference>
<comment type="caution">
    <text evidence="2">The sequence shown here is derived from an EMBL/GenBank/DDBJ whole genome shotgun (WGS) entry which is preliminary data.</text>
</comment>